<feature type="region of interest" description="Disordered" evidence="1">
    <location>
        <begin position="1"/>
        <end position="62"/>
    </location>
</feature>
<dbReference type="EMBL" id="VSSQ01038893">
    <property type="protein sequence ID" value="MPM91893.1"/>
    <property type="molecule type" value="Genomic_DNA"/>
</dbReference>
<sequence>MVQGNAAVSAQPVYRRAAREAAEAGRYPAPPGFTGGLRSVPAGRRPGPPGPVPADNARGCPL</sequence>
<dbReference type="AlphaFoldDB" id="A0A645DTH8"/>
<accession>A0A645DTH8</accession>
<evidence type="ECO:0000256" key="1">
    <source>
        <dbReference type="SAM" id="MobiDB-lite"/>
    </source>
</evidence>
<gene>
    <name evidence="2" type="ORF">SDC9_139027</name>
</gene>
<organism evidence="2">
    <name type="scientific">bioreactor metagenome</name>
    <dbReference type="NCBI Taxonomy" id="1076179"/>
    <lineage>
        <taxon>unclassified sequences</taxon>
        <taxon>metagenomes</taxon>
        <taxon>ecological metagenomes</taxon>
    </lineage>
</organism>
<name>A0A645DTH8_9ZZZZ</name>
<reference evidence="2" key="1">
    <citation type="submission" date="2019-08" db="EMBL/GenBank/DDBJ databases">
        <authorList>
            <person name="Kucharzyk K."/>
            <person name="Murdoch R.W."/>
            <person name="Higgins S."/>
            <person name="Loffler F."/>
        </authorList>
    </citation>
    <scope>NUCLEOTIDE SEQUENCE</scope>
</reference>
<protein>
    <submittedName>
        <fullName evidence="2">Uncharacterized protein</fullName>
    </submittedName>
</protein>
<proteinExistence type="predicted"/>
<comment type="caution">
    <text evidence="2">The sequence shown here is derived from an EMBL/GenBank/DDBJ whole genome shotgun (WGS) entry which is preliminary data.</text>
</comment>
<evidence type="ECO:0000313" key="2">
    <source>
        <dbReference type="EMBL" id="MPM91893.1"/>
    </source>
</evidence>